<dbReference type="GO" id="GO:0030170">
    <property type="term" value="F:pyridoxal phosphate binding"/>
    <property type="evidence" value="ECO:0007669"/>
    <property type="project" value="TreeGrafter"/>
</dbReference>
<evidence type="ECO:0000256" key="1">
    <source>
        <dbReference type="ARBA" id="ARBA00022898"/>
    </source>
</evidence>
<feature type="active site" description="Proton acceptor" evidence="3">
    <location>
        <position position="189"/>
    </location>
</feature>
<evidence type="ECO:0000256" key="2">
    <source>
        <dbReference type="ARBA" id="ARBA00037999"/>
    </source>
</evidence>
<dbReference type="PIRSF" id="PIRSF000390">
    <property type="entry name" value="PLP_StrS"/>
    <property type="match status" value="1"/>
</dbReference>
<keyword evidence="6" id="KW-0032">Aminotransferase</keyword>
<reference evidence="6 7" key="1">
    <citation type="journal article" date="2015" name="Genome Announc.">
        <title>Complete Genome Sequence of the Novel Leech Symbiont Mucinivorans hirudinis M3T.</title>
        <authorList>
            <person name="Nelson M.C."/>
            <person name="Bomar L."/>
            <person name="Graf J."/>
        </authorList>
    </citation>
    <scope>NUCLEOTIDE SEQUENCE [LARGE SCALE GENOMIC DNA]</scope>
    <source>
        <strain evidence="7">M3</strain>
    </source>
</reference>
<dbReference type="Proteomes" id="UP000027616">
    <property type="component" value="Chromosome I"/>
</dbReference>
<feature type="modified residue" description="N6-(pyridoxal phosphate)lysine" evidence="4">
    <location>
        <position position="189"/>
    </location>
</feature>
<name>A0A060RE44_9BACT</name>
<dbReference type="GO" id="GO:0008483">
    <property type="term" value="F:transaminase activity"/>
    <property type="evidence" value="ECO:0007669"/>
    <property type="project" value="UniProtKB-KW"/>
</dbReference>
<keyword evidence="1 4" id="KW-0663">Pyridoxal phosphate</keyword>
<dbReference type="OrthoDB" id="9810913at2"/>
<proteinExistence type="inferred from homology"/>
<evidence type="ECO:0000256" key="4">
    <source>
        <dbReference type="PIRSR" id="PIRSR000390-2"/>
    </source>
</evidence>
<comment type="similarity">
    <text evidence="2 5">Belongs to the DegT/DnrJ/EryC1 family.</text>
</comment>
<evidence type="ECO:0000313" key="7">
    <source>
        <dbReference type="Proteomes" id="UP000027616"/>
    </source>
</evidence>
<accession>A0A060RE44</accession>
<dbReference type="Pfam" id="PF01041">
    <property type="entry name" value="DegT_DnrJ_EryC1"/>
    <property type="match status" value="1"/>
</dbReference>
<dbReference type="SUPFAM" id="SSF53383">
    <property type="entry name" value="PLP-dependent transferases"/>
    <property type="match status" value="1"/>
</dbReference>
<dbReference type="PANTHER" id="PTHR30244:SF36">
    <property type="entry name" value="3-OXO-GLUCOSE-6-PHOSPHATE:GLUTAMATE AMINOTRANSFERASE"/>
    <property type="match status" value="1"/>
</dbReference>
<dbReference type="STRING" id="1433126.BN938_2719"/>
<dbReference type="Gene3D" id="3.90.1150.10">
    <property type="entry name" value="Aspartate Aminotransferase, domain 1"/>
    <property type="match status" value="1"/>
</dbReference>
<dbReference type="InterPro" id="IPR015422">
    <property type="entry name" value="PyrdxlP-dep_Trfase_small"/>
</dbReference>
<sequence length="366" mass="40901">MIKFLDLQKINAQYADELKAVASRVIDHGWFLQGRENEAFEGQMRELIGAEHIVNLANGLDALRLILRAYIEMGVIKAGDEVIVPANTFIASVLAITDNGLKPVFVEPELETYNIDIDRIEAAITPQTKAIMVVHLYGRTVWSEQLETIAKRYGLKIIEDNAQAIGAEYNGVRTGNLGDAAGFSFYPGKNLGALGDSGAVATNDGELARIVRALGNYGSKVKYHSEYSGMNSRMDEMQAAFLGVKIKFLEAENQRRREIADYYCNNITNPRITLPAKALNPLEHVYHLFVVRSDSRDELQQYLAENGIQTLIHYPIPPHKQQCYSEYNHLRLPITEKIHGEALSLPISAVLTNEEVIKVIEAINNF</sequence>
<dbReference type="CDD" id="cd00616">
    <property type="entry name" value="AHBA_syn"/>
    <property type="match status" value="1"/>
</dbReference>
<protein>
    <submittedName>
        <fullName evidence="6">UDP-4-amino-4-deoxy-L-arabinose--oxoglutarate aminotransferase</fullName>
        <ecNumber evidence="6">2.6.1.-</ecNumber>
    </submittedName>
</protein>
<keyword evidence="7" id="KW-1185">Reference proteome</keyword>
<dbReference type="HOGENOM" id="CLU_033332_6_0_10"/>
<dbReference type="InterPro" id="IPR015424">
    <property type="entry name" value="PyrdxlP-dep_Trfase"/>
</dbReference>
<dbReference type="EMBL" id="HG934468">
    <property type="protein sequence ID" value="CDN32788.1"/>
    <property type="molecule type" value="Genomic_DNA"/>
</dbReference>
<dbReference type="EC" id="2.6.1.-" evidence="6"/>
<evidence type="ECO:0000313" key="6">
    <source>
        <dbReference type="EMBL" id="CDN32788.1"/>
    </source>
</evidence>
<evidence type="ECO:0000256" key="3">
    <source>
        <dbReference type="PIRSR" id="PIRSR000390-1"/>
    </source>
</evidence>
<dbReference type="eggNOG" id="COG0399">
    <property type="taxonomic scope" value="Bacteria"/>
</dbReference>
<dbReference type="Gene3D" id="3.40.640.10">
    <property type="entry name" value="Type I PLP-dependent aspartate aminotransferase-like (Major domain)"/>
    <property type="match status" value="1"/>
</dbReference>
<organism evidence="6 7">
    <name type="scientific">Mucinivorans hirudinis</name>
    <dbReference type="NCBI Taxonomy" id="1433126"/>
    <lineage>
        <taxon>Bacteria</taxon>
        <taxon>Pseudomonadati</taxon>
        <taxon>Bacteroidota</taxon>
        <taxon>Bacteroidia</taxon>
        <taxon>Bacteroidales</taxon>
        <taxon>Rikenellaceae</taxon>
        <taxon>Mucinivorans</taxon>
    </lineage>
</organism>
<keyword evidence="6" id="KW-0808">Transferase</keyword>
<gene>
    <name evidence="6" type="ORF">BN938_2719</name>
</gene>
<dbReference type="KEGG" id="rbc:BN938_2719"/>
<dbReference type="PATRIC" id="fig|1433126.3.peg.2692"/>
<dbReference type="InterPro" id="IPR015421">
    <property type="entry name" value="PyrdxlP-dep_Trfase_major"/>
</dbReference>
<dbReference type="PANTHER" id="PTHR30244">
    <property type="entry name" value="TRANSAMINASE"/>
    <property type="match status" value="1"/>
</dbReference>
<dbReference type="InterPro" id="IPR000653">
    <property type="entry name" value="DegT/StrS_aminotransferase"/>
</dbReference>
<evidence type="ECO:0000256" key="5">
    <source>
        <dbReference type="RuleBase" id="RU004508"/>
    </source>
</evidence>
<dbReference type="AlphaFoldDB" id="A0A060RE44"/>
<dbReference type="GO" id="GO:0000271">
    <property type="term" value="P:polysaccharide biosynthetic process"/>
    <property type="evidence" value="ECO:0007669"/>
    <property type="project" value="TreeGrafter"/>
</dbReference>